<dbReference type="GO" id="GO:0007165">
    <property type="term" value="P:signal transduction"/>
    <property type="evidence" value="ECO:0007669"/>
    <property type="project" value="UniProtKB-KW"/>
</dbReference>
<reference evidence="10" key="1">
    <citation type="journal article" date="2016" name="Sci. Rep.">
        <title>Identification and expression analysis of an olfactory receptor gene family in green plant bug Apolygus lucorum (Meyer-Dur).</title>
        <authorList>
            <person name="An X.K."/>
            <person name="Sun L."/>
            <person name="Liu H.W."/>
            <person name="Liu D.F."/>
            <person name="Ding Y.X."/>
            <person name="Li L.M."/>
            <person name="Zhang Y.J."/>
            <person name="Guo Y.Y."/>
        </authorList>
    </citation>
    <scope>NUCLEOTIDE SEQUENCE</scope>
</reference>
<dbReference type="GO" id="GO:0004984">
    <property type="term" value="F:olfactory receptor activity"/>
    <property type="evidence" value="ECO:0007669"/>
    <property type="project" value="InterPro"/>
</dbReference>
<keyword evidence="8" id="KW-0807">Transducer</keyword>
<keyword evidence="7 10" id="KW-0675">Receptor</keyword>
<evidence type="ECO:0000256" key="1">
    <source>
        <dbReference type="ARBA" id="ARBA00004141"/>
    </source>
</evidence>
<dbReference type="GO" id="GO:0005549">
    <property type="term" value="F:odorant binding"/>
    <property type="evidence" value="ECO:0007669"/>
    <property type="project" value="InterPro"/>
</dbReference>
<dbReference type="EMBL" id="KU958277">
    <property type="protein sequence ID" value="AQM56106.1"/>
    <property type="molecule type" value="mRNA"/>
</dbReference>
<evidence type="ECO:0000313" key="10">
    <source>
        <dbReference type="EMBL" id="AQM56106.1"/>
    </source>
</evidence>
<keyword evidence="3 9" id="KW-0812">Transmembrane</keyword>
<proteinExistence type="evidence at transcript level"/>
<feature type="transmembrane region" description="Helical" evidence="9">
    <location>
        <begin position="137"/>
        <end position="158"/>
    </location>
</feature>
<evidence type="ECO:0000256" key="6">
    <source>
        <dbReference type="ARBA" id="ARBA00023136"/>
    </source>
</evidence>
<evidence type="ECO:0000256" key="9">
    <source>
        <dbReference type="SAM" id="Phobius"/>
    </source>
</evidence>
<accession>A0A1Q1NIM6</accession>
<keyword evidence="2" id="KW-0716">Sensory transduction</keyword>
<dbReference type="GO" id="GO:0016020">
    <property type="term" value="C:membrane"/>
    <property type="evidence" value="ECO:0007669"/>
    <property type="project" value="UniProtKB-SubCell"/>
</dbReference>
<evidence type="ECO:0000256" key="3">
    <source>
        <dbReference type="ARBA" id="ARBA00022692"/>
    </source>
</evidence>
<dbReference type="Pfam" id="PF02949">
    <property type="entry name" value="7tm_6"/>
    <property type="match status" value="1"/>
</dbReference>
<keyword evidence="5 9" id="KW-1133">Transmembrane helix</keyword>
<evidence type="ECO:0000256" key="5">
    <source>
        <dbReference type="ARBA" id="ARBA00022989"/>
    </source>
</evidence>
<feature type="transmembrane region" description="Helical" evidence="9">
    <location>
        <begin position="42"/>
        <end position="66"/>
    </location>
</feature>
<evidence type="ECO:0000256" key="4">
    <source>
        <dbReference type="ARBA" id="ARBA00022725"/>
    </source>
</evidence>
<evidence type="ECO:0000256" key="7">
    <source>
        <dbReference type="ARBA" id="ARBA00023170"/>
    </source>
</evidence>
<gene>
    <name evidence="10" type="primary">OR100</name>
</gene>
<dbReference type="InterPro" id="IPR004117">
    <property type="entry name" value="7tm6_olfct_rcpt"/>
</dbReference>
<keyword evidence="4" id="KW-0552">Olfaction</keyword>
<evidence type="ECO:0000256" key="2">
    <source>
        <dbReference type="ARBA" id="ARBA00022606"/>
    </source>
</evidence>
<evidence type="ECO:0000256" key="8">
    <source>
        <dbReference type="ARBA" id="ARBA00023224"/>
    </source>
</evidence>
<keyword evidence="6 9" id="KW-0472">Membrane</keyword>
<protein>
    <submittedName>
        <fullName evidence="10">Olfactory receptor</fullName>
    </submittedName>
</protein>
<dbReference type="AlphaFoldDB" id="A0A1Q1NIM6"/>
<comment type="subcellular location">
    <subcellularLocation>
        <location evidence="1">Membrane</location>
        <topology evidence="1">Multi-pass membrane protein</topology>
    </subcellularLocation>
</comment>
<name>A0A1Q1NIM6_APOLU</name>
<sequence length="402" mass="45900">MESVAMGEGEKRKTNRSEGCVDYRKFVFCRLMRTDDGLVKRGITGSLLIIMVTTVAMETCSFVSIFMSKQLQSCLDCVRSFLLGNLVTMVLFNEFANRKRLARLHDFLNSSMSSPRTDLPEAQEILNKAREEASSSLRMYIIIFSGNIAPMILAQPLAEWISGHSWKKLPIPWAFPPSDSDVKFGLVFTFQCIGVCIANCLGMVFMSFSSITIQMTAMFDVLLLSLRRIENRATIRTQREEMDYKTSLLYCLREDVIFYQQLVREMTSATPHLRNTFLAFSATVPMIMACEAYPIISGNFTIGDLIRSFVFLAIQFTCWAQTCTKLETMTDQHEAVFREIYQTPWSDSGPVYKRLVYTTLLFSTQPKHIKARLSNEISATTSTFYSFVVSSFNWLSIIRKMN</sequence>
<reference evidence="10" key="2">
    <citation type="submission" date="2016-03" db="EMBL/GenBank/DDBJ databases">
        <authorList>
            <person name="Ploux O."/>
        </authorList>
    </citation>
    <scope>NUCLEOTIDE SEQUENCE</scope>
</reference>
<organism evidence="10">
    <name type="scientific">Apolygus lucorum</name>
    <name type="common">Small green plant bug</name>
    <name type="synonym">Lygocoris lucorum</name>
    <dbReference type="NCBI Taxonomy" id="248454"/>
    <lineage>
        <taxon>Eukaryota</taxon>
        <taxon>Metazoa</taxon>
        <taxon>Ecdysozoa</taxon>
        <taxon>Arthropoda</taxon>
        <taxon>Hexapoda</taxon>
        <taxon>Insecta</taxon>
        <taxon>Pterygota</taxon>
        <taxon>Neoptera</taxon>
        <taxon>Paraneoptera</taxon>
        <taxon>Hemiptera</taxon>
        <taxon>Heteroptera</taxon>
        <taxon>Panheteroptera</taxon>
        <taxon>Cimicomorpha</taxon>
        <taxon>Miridae</taxon>
        <taxon>Mirini</taxon>
        <taxon>Apolygus</taxon>
    </lineage>
</organism>
<feature type="transmembrane region" description="Helical" evidence="9">
    <location>
        <begin position="184"/>
        <end position="208"/>
    </location>
</feature>